<gene>
    <name evidence="2" type="ORF">JMJ77_001335</name>
</gene>
<protein>
    <submittedName>
        <fullName evidence="2">Uncharacterized protein</fullName>
    </submittedName>
</protein>
<evidence type="ECO:0000313" key="3">
    <source>
        <dbReference type="Proteomes" id="UP000699042"/>
    </source>
</evidence>
<sequence>PIHKIPYRRDSPDDGPNSRTTPATHLTDSQRGVTASPGDLDRVSFSIYQKK</sequence>
<feature type="non-terminal residue" evidence="2">
    <location>
        <position position="51"/>
    </location>
</feature>
<organism evidence="2 3">
    <name type="scientific">Colletotrichum scovillei</name>
    <dbReference type="NCBI Taxonomy" id="1209932"/>
    <lineage>
        <taxon>Eukaryota</taxon>
        <taxon>Fungi</taxon>
        <taxon>Dikarya</taxon>
        <taxon>Ascomycota</taxon>
        <taxon>Pezizomycotina</taxon>
        <taxon>Sordariomycetes</taxon>
        <taxon>Hypocreomycetidae</taxon>
        <taxon>Glomerellales</taxon>
        <taxon>Glomerellaceae</taxon>
        <taxon>Colletotrichum</taxon>
        <taxon>Colletotrichum acutatum species complex</taxon>
    </lineage>
</organism>
<comment type="caution">
    <text evidence="2">The sequence shown here is derived from an EMBL/GenBank/DDBJ whole genome shotgun (WGS) entry which is preliminary data.</text>
</comment>
<feature type="compositionally biased region" description="Polar residues" evidence="1">
    <location>
        <begin position="17"/>
        <end position="33"/>
    </location>
</feature>
<accession>A0A9P7UFU9</accession>
<dbReference type="EMBL" id="JAESDN010000003">
    <property type="protein sequence ID" value="KAG7054266.1"/>
    <property type="molecule type" value="Genomic_DNA"/>
</dbReference>
<evidence type="ECO:0000256" key="1">
    <source>
        <dbReference type="SAM" id="MobiDB-lite"/>
    </source>
</evidence>
<keyword evidence="3" id="KW-1185">Reference proteome</keyword>
<evidence type="ECO:0000313" key="2">
    <source>
        <dbReference type="EMBL" id="KAG7054266.1"/>
    </source>
</evidence>
<proteinExistence type="predicted"/>
<dbReference type="Proteomes" id="UP000699042">
    <property type="component" value="Unassembled WGS sequence"/>
</dbReference>
<name>A0A9P7UFU9_9PEZI</name>
<reference evidence="2" key="1">
    <citation type="submission" date="2021-05" db="EMBL/GenBank/DDBJ databases">
        <title>Comparative genomics of three Colletotrichum scovillei strains and genetic complementation revealed genes involved fungal growth and virulence on chili pepper.</title>
        <authorList>
            <person name="Hsieh D.-K."/>
            <person name="Chuang S.-C."/>
            <person name="Chen C.-Y."/>
            <person name="Chao Y.-T."/>
            <person name="Lu M.-Y.J."/>
            <person name="Lee M.-H."/>
            <person name="Shih M.-C."/>
        </authorList>
    </citation>
    <scope>NUCLEOTIDE SEQUENCE</scope>
    <source>
        <strain evidence="2">Coll-153</strain>
    </source>
</reference>
<dbReference type="AlphaFoldDB" id="A0A9P7UFU9"/>
<feature type="region of interest" description="Disordered" evidence="1">
    <location>
        <begin position="1"/>
        <end position="51"/>
    </location>
</feature>